<dbReference type="AlphaFoldDB" id="A0A0E9Q153"/>
<proteinExistence type="predicted"/>
<sequence>MKQTFVKRQGQGCCGTVLIFNPFYVFVVNCKELAVCLCVCVSAHVRICVFVLP</sequence>
<evidence type="ECO:0000313" key="1">
    <source>
        <dbReference type="EMBL" id="JAH10626.1"/>
    </source>
</evidence>
<organism evidence="1">
    <name type="scientific">Anguilla anguilla</name>
    <name type="common">European freshwater eel</name>
    <name type="synonym">Muraena anguilla</name>
    <dbReference type="NCBI Taxonomy" id="7936"/>
    <lineage>
        <taxon>Eukaryota</taxon>
        <taxon>Metazoa</taxon>
        <taxon>Chordata</taxon>
        <taxon>Craniata</taxon>
        <taxon>Vertebrata</taxon>
        <taxon>Euteleostomi</taxon>
        <taxon>Actinopterygii</taxon>
        <taxon>Neopterygii</taxon>
        <taxon>Teleostei</taxon>
        <taxon>Anguilliformes</taxon>
        <taxon>Anguillidae</taxon>
        <taxon>Anguilla</taxon>
    </lineage>
</organism>
<protein>
    <submittedName>
        <fullName evidence="1">Uncharacterized protein</fullName>
    </submittedName>
</protein>
<accession>A0A0E9Q153</accession>
<dbReference type="EMBL" id="GBXM01097951">
    <property type="protein sequence ID" value="JAH10626.1"/>
    <property type="molecule type" value="Transcribed_RNA"/>
</dbReference>
<reference evidence="1" key="2">
    <citation type="journal article" date="2015" name="Fish Shellfish Immunol.">
        <title>Early steps in the European eel (Anguilla anguilla)-Vibrio vulnificus interaction in the gills: Role of the RtxA13 toxin.</title>
        <authorList>
            <person name="Callol A."/>
            <person name="Pajuelo D."/>
            <person name="Ebbesson L."/>
            <person name="Teles M."/>
            <person name="MacKenzie S."/>
            <person name="Amaro C."/>
        </authorList>
    </citation>
    <scope>NUCLEOTIDE SEQUENCE</scope>
</reference>
<reference evidence="1" key="1">
    <citation type="submission" date="2014-11" db="EMBL/GenBank/DDBJ databases">
        <authorList>
            <person name="Amaro Gonzalez C."/>
        </authorList>
    </citation>
    <scope>NUCLEOTIDE SEQUENCE</scope>
</reference>
<name>A0A0E9Q153_ANGAN</name>